<feature type="transmembrane region" description="Helical" evidence="7">
    <location>
        <begin position="511"/>
        <end position="529"/>
    </location>
</feature>
<feature type="domain" description="Major facilitator superfamily (MFS) profile" evidence="8">
    <location>
        <begin position="35"/>
        <end position="534"/>
    </location>
</feature>
<keyword evidence="3 7" id="KW-0812">Transmembrane</keyword>
<reference evidence="9" key="1">
    <citation type="submission" date="2022-05" db="EMBL/GenBank/DDBJ databases">
        <title>Sphingomonas sp. strain MG17 Genome sequencing and assembly.</title>
        <authorList>
            <person name="Kim I."/>
        </authorList>
    </citation>
    <scope>NUCLEOTIDE SEQUENCE</scope>
    <source>
        <strain evidence="9">MG17</strain>
    </source>
</reference>
<keyword evidence="2" id="KW-0813">Transport</keyword>
<dbReference type="InterPro" id="IPR020846">
    <property type="entry name" value="MFS_dom"/>
</dbReference>
<evidence type="ECO:0000256" key="4">
    <source>
        <dbReference type="ARBA" id="ARBA00022989"/>
    </source>
</evidence>
<dbReference type="SUPFAM" id="SSF103473">
    <property type="entry name" value="MFS general substrate transporter"/>
    <property type="match status" value="2"/>
</dbReference>
<evidence type="ECO:0000313" key="9">
    <source>
        <dbReference type="EMBL" id="MCP3730325.1"/>
    </source>
</evidence>
<feature type="transmembrane region" description="Helical" evidence="7">
    <location>
        <begin position="103"/>
        <end position="124"/>
    </location>
</feature>
<protein>
    <submittedName>
        <fullName evidence="9">MFS transporter</fullName>
    </submittedName>
</protein>
<dbReference type="Pfam" id="PF07690">
    <property type="entry name" value="MFS_1"/>
    <property type="match status" value="1"/>
</dbReference>
<dbReference type="PANTHER" id="PTHR23505">
    <property type="entry name" value="SPINSTER"/>
    <property type="match status" value="1"/>
</dbReference>
<dbReference type="RefSeq" id="WP_254292444.1">
    <property type="nucleotide sequence ID" value="NZ_JAMLDX010000004.1"/>
</dbReference>
<comment type="subcellular location">
    <subcellularLocation>
        <location evidence="1">Membrane</location>
        <topology evidence="1">Multi-pass membrane protein</topology>
    </subcellularLocation>
</comment>
<feature type="transmembrane region" description="Helical" evidence="7">
    <location>
        <begin position="444"/>
        <end position="465"/>
    </location>
</feature>
<dbReference type="InterPro" id="IPR011701">
    <property type="entry name" value="MFS"/>
</dbReference>
<dbReference type="Proteomes" id="UP001139451">
    <property type="component" value="Unassembled WGS sequence"/>
</dbReference>
<feature type="transmembrane region" description="Helical" evidence="7">
    <location>
        <begin position="300"/>
        <end position="322"/>
    </location>
</feature>
<evidence type="ECO:0000256" key="1">
    <source>
        <dbReference type="ARBA" id="ARBA00004141"/>
    </source>
</evidence>
<feature type="region of interest" description="Disordered" evidence="6">
    <location>
        <begin position="1"/>
        <end position="23"/>
    </location>
</feature>
<evidence type="ECO:0000256" key="2">
    <source>
        <dbReference type="ARBA" id="ARBA00022448"/>
    </source>
</evidence>
<dbReference type="PROSITE" id="PS50850">
    <property type="entry name" value="MFS"/>
    <property type="match status" value="1"/>
</dbReference>
<feature type="transmembrane region" description="Helical" evidence="7">
    <location>
        <begin position="69"/>
        <end position="91"/>
    </location>
</feature>
<feature type="transmembrane region" description="Helical" evidence="7">
    <location>
        <begin position="30"/>
        <end position="48"/>
    </location>
</feature>
<evidence type="ECO:0000256" key="5">
    <source>
        <dbReference type="ARBA" id="ARBA00023136"/>
    </source>
</evidence>
<dbReference type="InterPro" id="IPR036259">
    <property type="entry name" value="MFS_trans_sf"/>
</dbReference>
<feature type="transmembrane region" description="Helical" evidence="7">
    <location>
        <begin position="342"/>
        <end position="365"/>
    </location>
</feature>
<keyword evidence="5 7" id="KW-0472">Membrane</keyword>
<feature type="transmembrane region" description="Helical" evidence="7">
    <location>
        <begin position="160"/>
        <end position="183"/>
    </location>
</feature>
<gene>
    <name evidence="9" type="ORF">M9978_07770</name>
</gene>
<evidence type="ECO:0000313" key="10">
    <source>
        <dbReference type="Proteomes" id="UP001139451"/>
    </source>
</evidence>
<evidence type="ECO:0000256" key="7">
    <source>
        <dbReference type="SAM" id="Phobius"/>
    </source>
</evidence>
<evidence type="ECO:0000259" key="8">
    <source>
        <dbReference type="PROSITE" id="PS50850"/>
    </source>
</evidence>
<keyword evidence="4 7" id="KW-1133">Transmembrane helix</keyword>
<sequence>MTTLSADAGATRAKGNADQSGHGDATAVGLYRWYVLTVMMLIYAFNFIDRQILTILAPYLKADLGFTDAQLGLLFGTTFALFYGVLGIPLAKLADGWSRVKTLAIGLSFWSLMTTLSGMGTNFAHLGLARVGVGVGEASASPAAVSLLGDYFPKRMRATILALFSSGIYVGAGVSLMIGGVIVANWDGAFGLKGWQAAFVIVGLPGLLLAALVALTIREPVRGGMDGEVPPPPIARPFKAVAVEVASMFPPWSISSLRRAGASRTTVLTNVFLLLGALIGAIVITLLTDQLLSPSRRAPLFTLFGVTVTTNLVQWLALALAFYASASWVQGIRLRDPVAHRLIVATPAFMSMCAACGLLGVYMFATNGFVFVYATRYLGFGPDMGLTLGGISIVAGVGGMAVGGVIADFIKRRHPGGRMYMLMVMTTLFTASTLVQFTTENSQIFLLTYFTSLLVLTGWTPIMVATSQDLSTSRLRGTAMAVTALMTNVIGLGVGPYVVGFVSDATGDLRTGILSVLLTVPATLGLLFYTARHLPEAERTILIRAGTAGGDV</sequence>
<dbReference type="GO" id="GO:0022857">
    <property type="term" value="F:transmembrane transporter activity"/>
    <property type="evidence" value="ECO:0007669"/>
    <property type="project" value="InterPro"/>
</dbReference>
<evidence type="ECO:0000256" key="3">
    <source>
        <dbReference type="ARBA" id="ARBA00022692"/>
    </source>
</evidence>
<comment type="caution">
    <text evidence="9">The sequence shown here is derived from an EMBL/GenBank/DDBJ whole genome shotgun (WGS) entry which is preliminary data.</text>
</comment>
<dbReference type="Gene3D" id="1.20.1250.20">
    <property type="entry name" value="MFS general substrate transporter like domains"/>
    <property type="match status" value="2"/>
</dbReference>
<evidence type="ECO:0000256" key="6">
    <source>
        <dbReference type="SAM" id="MobiDB-lite"/>
    </source>
</evidence>
<organism evidence="9 10">
    <name type="scientific">Sphingomonas tagetis</name>
    <dbReference type="NCBI Taxonomy" id="2949092"/>
    <lineage>
        <taxon>Bacteria</taxon>
        <taxon>Pseudomonadati</taxon>
        <taxon>Pseudomonadota</taxon>
        <taxon>Alphaproteobacteria</taxon>
        <taxon>Sphingomonadales</taxon>
        <taxon>Sphingomonadaceae</taxon>
        <taxon>Sphingomonas</taxon>
    </lineage>
</organism>
<dbReference type="EMBL" id="JAMLDX010000004">
    <property type="protein sequence ID" value="MCP3730325.1"/>
    <property type="molecule type" value="Genomic_DNA"/>
</dbReference>
<feature type="transmembrane region" description="Helical" evidence="7">
    <location>
        <begin position="477"/>
        <end position="499"/>
    </location>
</feature>
<keyword evidence="10" id="KW-1185">Reference proteome</keyword>
<feature type="transmembrane region" description="Helical" evidence="7">
    <location>
        <begin position="385"/>
        <end position="407"/>
    </location>
</feature>
<accession>A0A9X2HPU4</accession>
<feature type="transmembrane region" description="Helical" evidence="7">
    <location>
        <begin position="267"/>
        <end position="288"/>
    </location>
</feature>
<dbReference type="GO" id="GO:0016020">
    <property type="term" value="C:membrane"/>
    <property type="evidence" value="ECO:0007669"/>
    <property type="project" value="UniProtKB-SubCell"/>
</dbReference>
<dbReference type="AlphaFoldDB" id="A0A9X2HPU4"/>
<feature type="transmembrane region" description="Helical" evidence="7">
    <location>
        <begin position="419"/>
        <end position="438"/>
    </location>
</feature>
<dbReference type="InterPro" id="IPR044770">
    <property type="entry name" value="MFS_spinster-like"/>
</dbReference>
<proteinExistence type="predicted"/>
<feature type="transmembrane region" description="Helical" evidence="7">
    <location>
        <begin position="195"/>
        <end position="215"/>
    </location>
</feature>
<dbReference type="PANTHER" id="PTHR23505:SF79">
    <property type="entry name" value="PROTEIN SPINSTER"/>
    <property type="match status" value="1"/>
</dbReference>
<name>A0A9X2HPU4_9SPHN</name>